<sequence length="149" mass="16600">MKDESFYTGIYPSTTDTGESSPIWSVRFMEHSAASPMEIIEGKAAITPTKRTTTVHEYSVVAKSPSRLLENTLYFPGWKVYIDGIQKGIQFQDPAYRGLITFNMTEGQHDVRVVFEDTKLRRIADLISIVSIGILAVGVVGGLLWGKKK</sequence>
<dbReference type="AlphaFoldDB" id="A0A1F5ZFQ6"/>
<reference evidence="2 3" key="1">
    <citation type="journal article" date="2016" name="Nat. Commun.">
        <title>Thousands of microbial genomes shed light on interconnected biogeochemical processes in an aquifer system.</title>
        <authorList>
            <person name="Anantharaman K."/>
            <person name="Brown C.T."/>
            <person name="Hug L.A."/>
            <person name="Sharon I."/>
            <person name="Castelle C.J."/>
            <person name="Probst A.J."/>
            <person name="Thomas B.C."/>
            <person name="Singh A."/>
            <person name="Wilkins M.J."/>
            <person name="Karaoz U."/>
            <person name="Brodie E.L."/>
            <person name="Williams K.H."/>
            <person name="Hubbard S.S."/>
            <person name="Banfield J.F."/>
        </authorList>
    </citation>
    <scope>NUCLEOTIDE SEQUENCE [LARGE SCALE GENOMIC DNA]</scope>
</reference>
<keyword evidence="1" id="KW-0812">Transmembrane</keyword>
<gene>
    <name evidence="2" type="ORF">A2Z00_02535</name>
</gene>
<protein>
    <recommendedName>
        <fullName evidence="4">YfhO family protein</fullName>
    </recommendedName>
</protein>
<comment type="caution">
    <text evidence="2">The sequence shown here is derived from an EMBL/GenBank/DDBJ whole genome shotgun (WGS) entry which is preliminary data.</text>
</comment>
<evidence type="ECO:0000313" key="3">
    <source>
        <dbReference type="Proteomes" id="UP000177268"/>
    </source>
</evidence>
<evidence type="ECO:0000313" key="2">
    <source>
        <dbReference type="EMBL" id="OGG11329.1"/>
    </source>
</evidence>
<dbReference type="Proteomes" id="UP000177268">
    <property type="component" value="Unassembled WGS sequence"/>
</dbReference>
<dbReference type="EMBL" id="MFIZ01000033">
    <property type="protein sequence ID" value="OGG11329.1"/>
    <property type="molecule type" value="Genomic_DNA"/>
</dbReference>
<accession>A0A1F5ZFQ6</accession>
<feature type="transmembrane region" description="Helical" evidence="1">
    <location>
        <begin position="126"/>
        <end position="146"/>
    </location>
</feature>
<name>A0A1F5ZFQ6_9BACT</name>
<proteinExistence type="predicted"/>
<evidence type="ECO:0008006" key="4">
    <source>
        <dbReference type="Google" id="ProtNLM"/>
    </source>
</evidence>
<evidence type="ECO:0000256" key="1">
    <source>
        <dbReference type="SAM" id="Phobius"/>
    </source>
</evidence>
<dbReference type="STRING" id="1798370.A2Z00_02535"/>
<keyword evidence="1" id="KW-1133">Transmembrane helix</keyword>
<organism evidence="2 3">
    <name type="scientific">Candidatus Gottesmanbacteria bacterium RBG_13_45_10</name>
    <dbReference type="NCBI Taxonomy" id="1798370"/>
    <lineage>
        <taxon>Bacteria</taxon>
        <taxon>Candidatus Gottesmaniibacteriota</taxon>
    </lineage>
</organism>
<keyword evidence="1" id="KW-0472">Membrane</keyword>